<feature type="domain" description="Glycosyl hydrolase family 31 C-terminal" evidence="18">
    <location>
        <begin position="735"/>
        <end position="823"/>
    </location>
</feature>
<name>A0A423VDF4_CYTCH</name>
<evidence type="ECO:0000256" key="12">
    <source>
        <dbReference type="ARBA" id="ARBA00023326"/>
    </source>
</evidence>
<sequence>MAKLVFLCWLFATLVSATPTLTTRDYYTDEPLVACPGYEASNVKTTAAGLTADLTLAGPACNVYGDDLQDLTLEVTYETDNRLHVKIQDAANSVYQVPESVLPRPASSGGTTAAAALRFDYVASPFSFNVSRVDTGAVLFDTSAASLVFETQYLRLRTRLPDDPNLYGLGEHSDPFRLGTTDYIRTLWAQDAYGTPLEANLYGSHPVYFEHRGSGGTHGVFLLNSNGMDIFVNRTDASGQYLEYNTLGGVLDFYFLAGPGPLDVARQYAEVVGLPAMMPYWGLGFHQCRYGYQDVYDVAEVVYNYSQAGIPLETMWTDIDYMELRRVFTLDPERFPLDMMQELVEHLHANDQHYIMMVDPATAYADYGPFNRGVEDNIFLTRANGSVWQGVVWPGVTAFPDWFSQDISAYWNNEFDLFFNPESGVDIDAVWLDMNEPSNFACDFPCDNPSQQAKTIGFPPSPPALRTWPRPLPGWPCDFQPPGTACNGTKQLEVRAIRQGSALEARSRAVDHSRRSYLDHLAVNPRQEAGKQLGLPGRDLLYPKYPIHNAAAYLPEWNAAEGGISNHTVNTDVIHQNGLAMYDTHNIYGTMMSAASREAMLTRRPGLRPLVVTRSTFSGSGATVGHWLGDNLSNWEHYRWSIRMMMAFASIYQVPMVGSDVCGYGDDTTESLCARWATLGAFSPFYRNHNGFPPIISQEFYRWDTVAEAARKAIDIRYRMMDYIYTAMYQQSVDGTPLINPVFYLYPEDEKTFGLDLQYFYGDALLVAPVTEEASTTVQVYLPQGVFYDWYTGVQVLGTGDYITVTDQGLTDIPLYLRGGVIVPLRNESAMTTTELRGKDFELLIPLGPNGTATGQLYLDDGVSLEQSGTTFAQFSYADGRLVATGTFGYSTPVKISKVTVLGSGNSSKRSGLFEGNLGVRGSDQAVERDERSGAVSFVIDMPLTGGFEIELGKKA</sequence>
<dbReference type="Pfam" id="PF13802">
    <property type="entry name" value="Gal_mutarotas_2"/>
    <property type="match status" value="1"/>
</dbReference>
<keyword evidence="11" id="KW-0961">Cell wall biogenesis/degradation</keyword>
<evidence type="ECO:0000256" key="1">
    <source>
        <dbReference type="ARBA" id="ARBA00000448"/>
    </source>
</evidence>
<evidence type="ECO:0000256" key="8">
    <source>
        <dbReference type="ARBA" id="ARBA00023180"/>
    </source>
</evidence>
<dbReference type="InterPro" id="IPR048395">
    <property type="entry name" value="Glyco_hydro_31_C"/>
</dbReference>
<comment type="similarity">
    <text evidence="4 14">Belongs to the glycosyl hydrolase 31 family.</text>
</comment>
<dbReference type="GO" id="GO:0000272">
    <property type="term" value="P:polysaccharide catabolic process"/>
    <property type="evidence" value="ECO:0007669"/>
    <property type="project" value="UniProtKB-KW"/>
</dbReference>
<dbReference type="InterPro" id="IPR013780">
    <property type="entry name" value="Glyco_hydro_b"/>
</dbReference>
<comment type="subcellular location">
    <subcellularLocation>
        <location evidence="3">Secreted</location>
    </subcellularLocation>
</comment>
<dbReference type="InterPro" id="IPR011013">
    <property type="entry name" value="Gal_mutarotase_sf_dom"/>
</dbReference>
<evidence type="ECO:0000256" key="14">
    <source>
        <dbReference type="RuleBase" id="RU361185"/>
    </source>
</evidence>
<dbReference type="SUPFAM" id="SSF74650">
    <property type="entry name" value="Galactose mutarotase-like"/>
    <property type="match status" value="1"/>
</dbReference>
<dbReference type="Gene3D" id="2.60.40.1760">
    <property type="entry name" value="glycosyl hydrolase (family 31)"/>
    <property type="match status" value="1"/>
</dbReference>
<evidence type="ECO:0000256" key="13">
    <source>
        <dbReference type="ARBA" id="ARBA00025512"/>
    </source>
</evidence>
<gene>
    <name evidence="19" type="ORF">VSDG_08740</name>
</gene>
<evidence type="ECO:0008006" key="21">
    <source>
        <dbReference type="Google" id="ProtNLM"/>
    </source>
</evidence>
<feature type="domain" description="Glycoside hydrolase family 31 TIM barrel" evidence="16">
    <location>
        <begin position="275"/>
        <end position="727"/>
    </location>
</feature>
<dbReference type="PANTHER" id="PTHR22762:SF67">
    <property type="entry name" value="ALPHA_BETA-GLUCOSIDASE AGDC-RELATED"/>
    <property type="match status" value="1"/>
</dbReference>
<keyword evidence="10 14" id="KW-0326">Glycosidase</keyword>
<dbReference type="EMBL" id="LJZO01000061">
    <property type="protein sequence ID" value="ROV89025.1"/>
    <property type="molecule type" value="Genomic_DNA"/>
</dbReference>
<evidence type="ECO:0000256" key="11">
    <source>
        <dbReference type="ARBA" id="ARBA00023316"/>
    </source>
</evidence>
<dbReference type="CDD" id="cd06602">
    <property type="entry name" value="GH31_MGAM_SI_GAA"/>
    <property type="match status" value="1"/>
</dbReference>
<evidence type="ECO:0000256" key="10">
    <source>
        <dbReference type="ARBA" id="ARBA00023295"/>
    </source>
</evidence>
<dbReference type="GO" id="GO:0008422">
    <property type="term" value="F:beta-glucosidase activity"/>
    <property type="evidence" value="ECO:0007669"/>
    <property type="project" value="UniProtKB-EC"/>
</dbReference>
<keyword evidence="7 14" id="KW-0378">Hydrolase</keyword>
<dbReference type="GO" id="GO:0004558">
    <property type="term" value="F:alpha-1,4-glucosidase activity"/>
    <property type="evidence" value="ECO:0007669"/>
    <property type="project" value="UniProtKB-EC"/>
</dbReference>
<dbReference type="Gene3D" id="2.60.40.1180">
    <property type="entry name" value="Golgi alpha-mannosidase II"/>
    <property type="match status" value="2"/>
</dbReference>
<dbReference type="InterPro" id="IPR017853">
    <property type="entry name" value="GH"/>
</dbReference>
<dbReference type="GO" id="GO:0030246">
    <property type="term" value="F:carbohydrate binding"/>
    <property type="evidence" value="ECO:0007669"/>
    <property type="project" value="InterPro"/>
</dbReference>
<organism evidence="19 20">
    <name type="scientific">Cytospora chrysosperma</name>
    <name type="common">Cytospora canker fungus</name>
    <name type="synonym">Sphaeria chrysosperma</name>
    <dbReference type="NCBI Taxonomy" id="252740"/>
    <lineage>
        <taxon>Eukaryota</taxon>
        <taxon>Fungi</taxon>
        <taxon>Dikarya</taxon>
        <taxon>Ascomycota</taxon>
        <taxon>Pezizomycotina</taxon>
        <taxon>Sordariomycetes</taxon>
        <taxon>Sordariomycetidae</taxon>
        <taxon>Diaporthales</taxon>
        <taxon>Cytosporaceae</taxon>
        <taxon>Cytospora</taxon>
    </lineage>
</organism>
<keyword evidence="5" id="KW-0964">Secreted</keyword>
<accession>A0A423VDF4</accession>
<evidence type="ECO:0000256" key="5">
    <source>
        <dbReference type="ARBA" id="ARBA00022525"/>
    </source>
</evidence>
<proteinExistence type="inferred from homology"/>
<comment type="catalytic activity">
    <reaction evidence="1">
        <text>Hydrolysis of terminal, non-reducing beta-D-glucosyl residues with release of beta-D-glucose.</text>
        <dbReference type="EC" id="3.2.1.21"/>
    </reaction>
</comment>
<comment type="catalytic activity">
    <reaction evidence="2">
        <text>Hydrolysis of terminal, non-reducing (1-&gt;4)-linked alpha-D-glucose residues with release of alpha-D-glucose.</text>
        <dbReference type="EC" id="3.2.1.20"/>
    </reaction>
</comment>
<dbReference type="CDD" id="cd14752">
    <property type="entry name" value="GH31_N"/>
    <property type="match status" value="1"/>
</dbReference>
<evidence type="ECO:0000256" key="6">
    <source>
        <dbReference type="ARBA" id="ARBA00022729"/>
    </source>
</evidence>
<comment type="caution">
    <text evidence="19">The sequence shown here is derived from an EMBL/GenBank/DDBJ whole genome shotgun (WGS) entry which is preliminary data.</text>
</comment>
<evidence type="ECO:0000259" key="17">
    <source>
        <dbReference type="Pfam" id="PF13802"/>
    </source>
</evidence>
<dbReference type="PANTHER" id="PTHR22762">
    <property type="entry name" value="ALPHA-GLUCOSIDASE"/>
    <property type="match status" value="1"/>
</dbReference>
<dbReference type="GO" id="GO:0005576">
    <property type="term" value="C:extracellular region"/>
    <property type="evidence" value="ECO:0007669"/>
    <property type="project" value="UniProtKB-SubCell"/>
</dbReference>
<evidence type="ECO:0000313" key="19">
    <source>
        <dbReference type="EMBL" id="ROV89025.1"/>
    </source>
</evidence>
<reference evidence="19 20" key="1">
    <citation type="submission" date="2015-09" db="EMBL/GenBank/DDBJ databases">
        <title>Host preference determinants of Valsa canker pathogens revealed by comparative genomics.</title>
        <authorList>
            <person name="Yin Z."/>
            <person name="Huang L."/>
        </authorList>
    </citation>
    <scope>NUCLEOTIDE SEQUENCE [LARGE SCALE GENOMIC DNA]</scope>
    <source>
        <strain evidence="19 20">YSFL</strain>
    </source>
</reference>
<dbReference type="AlphaFoldDB" id="A0A423VDF4"/>
<evidence type="ECO:0000256" key="15">
    <source>
        <dbReference type="SAM" id="SignalP"/>
    </source>
</evidence>
<dbReference type="OrthoDB" id="5839090at2759"/>
<dbReference type="GO" id="GO:0071555">
    <property type="term" value="P:cell wall organization"/>
    <property type="evidence" value="ECO:0007669"/>
    <property type="project" value="UniProtKB-KW"/>
</dbReference>
<evidence type="ECO:0000256" key="4">
    <source>
        <dbReference type="ARBA" id="ARBA00007806"/>
    </source>
</evidence>
<keyword evidence="8" id="KW-0325">Glycoprotein</keyword>
<evidence type="ECO:0000259" key="18">
    <source>
        <dbReference type="Pfam" id="PF21365"/>
    </source>
</evidence>
<dbReference type="InterPro" id="IPR025887">
    <property type="entry name" value="Glyco_hydro_31_N_dom"/>
</dbReference>
<dbReference type="Pfam" id="PF21365">
    <property type="entry name" value="Glyco_hydro_31_3rd"/>
    <property type="match status" value="1"/>
</dbReference>
<keyword evidence="20" id="KW-1185">Reference proteome</keyword>
<comment type="function">
    <text evidence="13">Glucosidase involved in the degradation of cellulosic biomass. Has both alpha- and beta-glucosidase activity.</text>
</comment>
<dbReference type="SUPFAM" id="SSF51011">
    <property type="entry name" value="Glycosyl hydrolase domain"/>
    <property type="match status" value="1"/>
</dbReference>
<feature type="domain" description="Glycoside hydrolase family 31 N-terminal" evidence="17">
    <location>
        <begin position="122"/>
        <end position="227"/>
    </location>
</feature>
<dbReference type="Pfam" id="PF01055">
    <property type="entry name" value="Glyco_hydro_31_2nd"/>
    <property type="match status" value="1"/>
</dbReference>
<evidence type="ECO:0000256" key="2">
    <source>
        <dbReference type="ARBA" id="ARBA00001657"/>
    </source>
</evidence>
<keyword evidence="6 15" id="KW-0732">Signal</keyword>
<evidence type="ECO:0000256" key="3">
    <source>
        <dbReference type="ARBA" id="ARBA00004613"/>
    </source>
</evidence>
<dbReference type="Gene3D" id="3.20.20.80">
    <property type="entry name" value="Glycosidases"/>
    <property type="match status" value="2"/>
</dbReference>
<evidence type="ECO:0000256" key="9">
    <source>
        <dbReference type="ARBA" id="ARBA00023277"/>
    </source>
</evidence>
<protein>
    <recommendedName>
        <fullName evidence="21">Alpha/beta-glucosidase agdC</fullName>
    </recommendedName>
</protein>
<dbReference type="SUPFAM" id="SSF51445">
    <property type="entry name" value="(Trans)glycosidases"/>
    <property type="match status" value="1"/>
</dbReference>
<evidence type="ECO:0000259" key="16">
    <source>
        <dbReference type="Pfam" id="PF01055"/>
    </source>
</evidence>
<feature type="chain" id="PRO_5019323038" description="Alpha/beta-glucosidase agdC" evidence="15">
    <location>
        <begin position="18"/>
        <end position="956"/>
    </location>
</feature>
<dbReference type="Proteomes" id="UP000284375">
    <property type="component" value="Unassembled WGS sequence"/>
</dbReference>
<evidence type="ECO:0000256" key="7">
    <source>
        <dbReference type="ARBA" id="ARBA00022801"/>
    </source>
</evidence>
<keyword evidence="9" id="KW-0119">Carbohydrate metabolism</keyword>
<keyword evidence="12" id="KW-0624">Polysaccharide degradation</keyword>
<dbReference type="InterPro" id="IPR000322">
    <property type="entry name" value="Glyco_hydro_31_TIM"/>
</dbReference>
<dbReference type="STRING" id="252740.A0A423VDF4"/>
<feature type="signal peptide" evidence="15">
    <location>
        <begin position="1"/>
        <end position="17"/>
    </location>
</feature>
<evidence type="ECO:0000313" key="20">
    <source>
        <dbReference type="Proteomes" id="UP000284375"/>
    </source>
</evidence>